<dbReference type="InterPro" id="IPR015421">
    <property type="entry name" value="PyrdxlP-dep_Trfase_major"/>
</dbReference>
<keyword evidence="4" id="KW-0238">DNA-binding</keyword>
<organism evidence="8 9">
    <name type="scientific">Microlunatus soli</name>
    <dbReference type="NCBI Taxonomy" id="630515"/>
    <lineage>
        <taxon>Bacteria</taxon>
        <taxon>Bacillati</taxon>
        <taxon>Actinomycetota</taxon>
        <taxon>Actinomycetes</taxon>
        <taxon>Propionibacteriales</taxon>
        <taxon>Propionibacteriaceae</taxon>
        <taxon>Microlunatus</taxon>
    </lineage>
</organism>
<dbReference type="PROSITE" id="PS50949">
    <property type="entry name" value="HTH_GNTR"/>
    <property type="match status" value="1"/>
</dbReference>
<dbReference type="PANTHER" id="PTHR46577">
    <property type="entry name" value="HTH-TYPE TRANSCRIPTIONAL REGULATORY PROTEIN GABR"/>
    <property type="match status" value="1"/>
</dbReference>
<accession>A0A1H1U6G1</accession>
<dbReference type="InterPro" id="IPR015424">
    <property type="entry name" value="PyrdxlP-dep_Trfase"/>
</dbReference>
<name>A0A1H1U6G1_9ACTN</name>
<dbReference type="AlphaFoldDB" id="A0A1H1U6G1"/>
<dbReference type="CDD" id="cd07377">
    <property type="entry name" value="WHTH_GntR"/>
    <property type="match status" value="1"/>
</dbReference>
<dbReference type="GO" id="GO:0030170">
    <property type="term" value="F:pyridoxal phosphate binding"/>
    <property type="evidence" value="ECO:0007669"/>
    <property type="project" value="InterPro"/>
</dbReference>
<dbReference type="EMBL" id="LT629772">
    <property type="protein sequence ID" value="SDS68102.1"/>
    <property type="molecule type" value="Genomic_DNA"/>
</dbReference>
<dbReference type="InterPro" id="IPR036388">
    <property type="entry name" value="WH-like_DNA-bd_sf"/>
</dbReference>
<proteinExistence type="inferred from homology"/>
<dbReference type="SUPFAM" id="SSF46785">
    <property type="entry name" value="Winged helix' DNA-binding domain"/>
    <property type="match status" value="1"/>
</dbReference>
<keyword evidence="2" id="KW-0663">Pyridoxal phosphate</keyword>
<reference evidence="8 9" key="1">
    <citation type="submission" date="2016-10" db="EMBL/GenBank/DDBJ databases">
        <authorList>
            <person name="de Groot N.N."/>
        </authorList>
    </citation>
    <scope>NUCLEOTIDE SEQUENCE [LARGE SCALE GENOMIC DNA]</scope>
    <source>
        <strain evidence="8 9">DSM 21800</strain>
    </source>
</reference>
<evidence type="ECO:0000256" key="3">
    <source>
        <dbReference type="ARBA" id="ARBA00023015"/>
    </source>
</evidence>
<keyword evidence="3" id="KW-0805">Transcription regulation</keyword>
<evidence type="ECO:0000256" key="2">
    <source>
        <dbReference type="ARBA" id="ARBA00022898"/>
    </source>
</evidence>
<dbReference type="SMART" id="SM00345">
    <property type="entry name" value="HTH_GNTR"/>
    <property type="match status" value="1"/>
</dbReference>
<dbReference type="InterPro" id="IPR004839">
    <property type="entry name" value="Aminotransferase_I/II_large"/>
</dbReference>
<evidence type="ECO:0000313" key="8">
    <source>
        <dbReference type="EMBL" id="SDS68102.1"/>
    </source>
</evidence>
<dbReference type="InterPro" id="IPR051446">
    <property type="entry name" value="HTH_trans_reg/aminotransferase"/>
</dbReference>
<dbReference type="CDD" id="cd00609">
    <property type="entry name" value="AAT_like"/>
    <property type="match status" value="1"/>
</dbReference>
<dbReference type="Pfam" id="PF00392">
    <property type="entry name" value="GntR"/>
    <property type="match status" value="1"/>
</dbReference>
<dbReference type="STRING" id="630515.SAMN04489812_2661"/>
<dbReference type="PRINTS" id="PR00035">
    <property type="entry name" value="HTHGNTR"/>
</dbReference>
<evidence type="ECO:0000256" key="6">
    <source>
        <dbReference type="SAM" id="MobiDB-lite"/>
    </source>
</evidence>
<dbReference type="Gene3D" id="1.10.10.10">
    <property type="entry name" value="Winged helix-like DNA-binding domain superfamily/Winged helix DNA-binding domain"/>
    <property type="match status" value="1"/>
</dbReference>
<dbReference type="Proteomes" id="UP000199103">
    <property type="component" value="Chromosome I"/>
</dbReference>
<feature type="region of interest" description="Disordered" evidence="6">
    <location>
        <begin position="105"/>
        <end position="128"/>
    </location>
</feature>
<keyword evidence="5" id="KW-0804">Transcription</keyword>
<comment type="similarity">
    <text evidence="1">In the C-terminal section; belongs to the class-I pyridoxal-phosphate-dependent aminotransferase family.</text>
</comment>
<evidence type="ECO:0000256" key="1">
    <source>
        <dbReference type="ARBA" id="ARBA00005384"/>
    </source>
</evidence>
<dbReference type="Pfam" id="PF00155">
    <property type="entry name" value="Aminotran_1_2"/>
    <property type="match status" value="1"/>
</dbReference>
<feature type="domain" description="HTH gntR-type" evidence="7">
    <location>
        <begin position="40"/>
        <end position="108"/>
    </location>
</feature>
<dbReference type="InterPro" id="IPR000524">
    <property type="entry name" value="Tscrpt_reg_HTH_GntR"/>
</dbReference>
<dbReference type="GO" id="GO:0003700">
    <property type="term" value="F:DNA-binding transcription factor activity"/>
    <property type="evidence" value="ECO:0007669"/>
    <property type="project" value="InterPro"/>
</dbReference>
<sequence length="495" mass="53661">MRAKWTVQKGHIAPNSLVQLSAVVRTLKKVRFHVRLDVADGHAASIYRELLDAVLDGRLRPGERLPSSRELASTLGVARGTVSTAYDRLAAEGFLTSRAGSGTFVGADARPDRSRHAPRGRGADPRPIWNRLPAAVSEAPALPYDLSVGGPDTNLFPLPVWRRMVSATLRTGLINSAVYDTAPHPLRGEIARYLGQSRSVQAADDDVLLTNGAQQGLDLCARVLLAAGDRVAVEDPGYNAAARLFASHGAKVIGVPVDDEGLIVDRLPTGTKIIYVTPSHQFPTGAVMSLRRRIALLDWAAVHNAVILEDDYDSEFRYADRPLEPLQSLDADGRVVYLGSFSKILHPMLRVGYLVAPSSLQAALGEAKRLTDWQGDAVTQGALARFLGEGQLSTHLRRSLKIYRERRTTLLAELDRLHEVTVLPSAAGLHVCLRLPPGSEDRTVAARAADLGVTVEPISPRFVGADRWPGLALGFRNIGVDRIPAAIALLRRTLR</sequence>
<dbReference type="Gene3D" id="3.40.640.10">
    <property type="entry name" value="Type I PLP-dependent aspartate aminotransferase-like (Major domain)"/>
    <property type="match status" value="1"/>
</dbReference>
<protein>
    <submittedName>
        <fullName evidence="8">Transcriptional regulator, GntR family</fullName>
    </submittedName>
</protein>
<evidence type="ECO:0000256" key="5">
    <source>
        <dbReference type="ARBA" id="ARBA00023163"/>
    </source>
</evidence>
<dbReference type="PANTHER" id="PTHR46577:SF1">
    <property type="entry name" value="HTH-TYPE TRANSCRIPTIONAL REGULATORY PROTEIN GABR"/>
    <property type="match status" value="1"/>
</dbReference>
<evidence type="ECO:0000256" key="4">
    <source>
        <dbReference type="ARBA" id="ARBA00023125"/>
    </source>
</evidence>
<gene>
    <name evidence="8" type="ORF">SAMN04489812_2661</name>
</gene>
<dbReference type="InterPro" id="IPR036390">
    <property type="entry name" value="WH_DNA-bd_sf"/>
</dbReference>
<dbReference type="GO" id="GO:0003677">
    <property type="term" value="F:DNA binding"/>
    <property type="evidence" value="ECO:0007669"/>
    <property type="project" value="UniProtKB-KW"/>
</dbReference>
<evidence type="ECO:0000259" key="7">
    <source>
        <dbReference type="PROSITE" id="PS50949"/>
    </source>
</evidence>
<evidence type="ECO:0000313" key="9">
    <source>
        <dbReference type="Proteomes" id="UP000199103"/>
    </source>
</evidence>
<keyword evidence="9" id="KW-1185">Reference proteome</keyword>
<dbReference type="SUPFAM" id="SSF53383">
    <property type="entry name" value="PLP-dependent transferases"/>
    <property type="match status" value="1"/>
</dbReference>